<comment type="caution">
    <text evidence="1">The sequence shown here is derived from an EMBL/GenBank/DDBJ whole genome shotgun (WGS) entry which is preliminary data.</text>
</comment>
<organism evidence="1 2">
    <name type="scientific">Lacimicrobium alkaliphilum</name>
    <dbReference type="NCBI Taxonomy" id="1526571"/>
    <lineage>
        <taxon>Bacteria</taxon>
        <taxon>Pseudomonadati</taxon>
        <taxon>Pseudomonadota</taxon>
        <taxon>Gammaproteobacteria</taxon>
        <taxon>Alteromonadales</taxon>
        <taxon>Alteromonadaceae</taxon>
        <taxon>Lacimicrobium</taxon>
    </lineage>
</organism>
<dbReference type="Gene3D" id="1.10.1220.10">
    <property type="entry name" value="Met repressor-like"/>
    <property type="match status" value="1"/>
</dbReference>
<dbReference type="Proteomes" id="UP000614272">
    <property type="component" value="Unassembled WGS sequence"/>
</dbReference>
<protein>
    <recommendedName>
        <fullName evidence="3">Arc-like DNA binding domain-containing protein</fullName>
    </recommendedName>
</protein>
<reference evidence="2" key="1">
    <citation type="journal article" date="2019" name="Int. J. Syst. Evol. Microbiol.">
        <title>The Global Catalogue of Microorganisms (GCM) 10K type strain sequencing project: providing services to taxonomists for standard genome sequencing and annotation.</title>
        <authorList>
            <consortium name="The Broad Institute Genomics Platform"/>
            <consortium name="The Broad Institute Genome Sequencing Center for Infectious Disease"/>
            <person name="Wu L."/>
            <person name="Ma J."/>
        </authorList>
    </citation>
    <scope>NUCLEOTIDE SEQUENCE [LARGE SCALE GENOMIC DNA]</scope>
    <source>
        <strain evidence="2">CGMCC 1.12923</strain>
    </source>
</reference>
<sequence>MSKKAYPLRINADVLAAMQRWADDELRSVNAQIEYVLREALVQQGRVKLIQRVVTEIQTPETERDGDNGTAIE</sequence>
<gene>
    <name evidence="1" type="ORF">GCM10011357_15360</name>
</gene>
<evidence type="ECO:0008006" key="3">
    <source>
        <dbReference type="Google" id="ProtNLM"/>
    </source>
</evidence>
<dbReference type="InterPro" id="IPR013321">
    <property type="entry name" value="Arc_rbn_hlx_hlx"/>
</dbReference>
<dbReference type="EMBL" id="BMGJ01000005">
    <property type="protein sequence ID" value="GGD60999.1"/>
    <property type="molecule type" value="Genomic_DNA"/>
</dbReference>
<dbReference type="InterPro" id="IPR010985">
    <property type="entry name" value="Ribbon_hlx_hlx"/>
</dbReference>
<keyword evidence="2" id="KW-1185">Reference proteome</keyword>
<dbReference type="SUPFAM" id="SSF47598">
    <property type="entry name" value="Ribbon-helix-helix"/>
    <property type="match status" value="1"/>
</dbReference>
<name>A0ABQ1R7B6_9ALTE</name>
<dbReference type="RefSeq" id="WP_099033638.1">
    <property type="nucleotide sequence ID" value="NZ_BMGJ01000005.1"/>
</dbReference>
<evidence type="ECO:0000313" key="1">
    <source>
        <dbReference type="EMBL" id="GGD60999.1"/>
    </source>
</evidence>
<accession>A0ABQ1R7B6</accession>
<evidence type="ECO:0000313" key="2">
    <source>
        <dbReference type="Proteomes" id="UP000614272"/>
    </source>
</evidence>
<proteinExistence type="predicted"/>